<keyword evidence="2" id="KW-0813">Transport</keyword>
<evidence type="ECO:0000256" key="2">
    <source>
        <dbReference type="ARBA" id="ARBA00022448"/>
    </source>
</evidence>
<gene>
    <name evidence="11" type="ORF">TrRE_jg11149</name>
</gene>
<feature type="region of interest" description="Disordered" evidence="8">
    <location>
        <begin position="1129"/>
        <end position="1156"/>
    </location>
</feature>
<evidence type="ECO:0000313" key="11">
    <source>
        <dbReference type="EMBL" id="GMH68497.1"/>
    </source>
</evidence>
<dbReference type="Gene3D" id="1.10.287.70">
    <property type="match status" value="1"/>
</dbReference>
<keyword evidence="6 9" id="KW-0472">Membrane</keyword>
<protein>
    <recommendedName>
        <fullName evidence="10">Ion transport domain-containing protein</fullName>
    </recommendedName>
</protein>
<feature type="region of interest" description="Disordered" evidence="8">
    <location>
        <begin position="1082"/>
        <end position="1114"/>
    </location>
</feature>
<dbReference type="PANTHER" id="PTHR10117:SF54">
    <property type="entry name" value="TRANSIENT RECEPTOR POTENTIAL-GAMMA PROTEIN"/>
    <property type="match status" value="1"/>
</dbReference>
<dbReference type="Proteomes" id="UP001165082">
    <property type="component" value="Unassembled WGS sequence"/>
</dbReference>
<organism evidence="11 12">
    <name type="scientific">Triparma retinervis</name>
    <dbReference type="NCBI Taxonomy" id="2557542"/>
    <lineage>
        <taxon>Eukaryota</taxon>
        <taxon>Sar</taxon>
        <taxon>Stramenopiles</taxon>
        <taxon>Ochrophyta</taxon>
        <taxon>Bolidophyceae</taxon>
        <taxon>Parmales</taxon>
        <taxon>Triparmaceae</taxon>
        <taxon>Triparma</taxon>
    </lineage>
</organism>
<evidence type="ECO:0000256" key="8">
    <source>
        <dbReference type="SAM" id="MobiDB-lite"/>
    </source>
</evidence>
<feature type="transmembrane region" description="Helical" evidence="9">
    <location>
        <begin position="609"/>
        <end position="637"/>
    </location>
</feature>
<keyword evidence="7" id="KW-0407">Ion channel</keyword>
<keyword evidence="12" id="KW-1185">Reference proteome</keyword>
<keyword evidence="5" id="KW-0406">Ion transport</keyword>
<evidence type="ECO:0000256" key="3">
    <source>
        <dbReference type="ARBA" id="ARBA00022692"/>
    </source>
</evidence>
<dbReference type="PANTHER" id="PTHR10117">
    <property type="entry name" value="TRANSIENT RECEPTOR POTENTIAL CHANNEL"/>
    <property type="match status" value="1"/>
</dbReference>
<feature type="compositionally biased region" description="Gly residues" evidence="8">
    <location>
        <begin position="860"/>
        <end position="874"/>
    </location>
</feature>
<dbReference type="GO" id="GO:0070679">
    <property type="term" value="F:inositol 1,4,5 trisphosphate binding"/>
    <property type="evidence" value="ECO:0007669"/>
    <property type="project" value="TreeGrafter"/>
</dbReference>
<feature type="transmembrane region" description="Helical" evidence="9">
    <location>
        <begin position="721"/>
        <end position="748"/>
    </location>
</feature>
<feature type="compositionally biased region" description="Basic residues" evidence="8">
    <location>
        <begin position="848"/>
        <end position="859"/>
    </location>
</feature>
<dbReference type="GO" id="GO:0034703">
    <property type="term" value="C:cation channel complex"/>
    <property type="evidence" value="ECO:0007669"/>
    <property type="project" value="TreeGrafter"/>
</dbReference>
<feature type="domain" description="Ion transport" evidence="10">
    <location>
        <begin position="310"/>
        <end position="552"/>
    </location>
</feature>
<feature type="compositionally biased region" description="Basic and acidic residues" evidence="8">
    <location>
        <begin position="1147"/>
        <end position="1156"/>
    </location>
</feature>
<evidence type="ECO:0000256" key="9">
    <source>
        <dbReference type="SAM" id="Phobius"/>
    </source>
</evidence>
<feature type="region of interest" description="Disordered" evidence="8">
    <location>
        <begin position="986"/>
        <end position="1006"/>
    </location>
</feature>
<name>A0A9W7AFL2_9STRA</name>
<dbReference type="InterPro" id="IPR002153">
    <property type="entry name" value="TRPC_channel"/>
</dbReference>
<evidence type="ECO:0000256" key="4">
    <source>
        <dbReference type="ARBA" id="ARBA00022989"/>
    </source>
</evidence>
<dbReference type="InterPro" id="IPR005821">
    <property type="entry name" value="Ion_trans_dom"/>
</dbReference>
<proteinExistence type="predicted"/>
<feature type="compositionally biased region" description="Basic and acidic residues" evidence="8">
    <location>
        <begin position="1099"/>
        <end position="1111"/>
    </location>
</feature>
<dbReference type="GO" id="GO:0051480">
    <property type="term" value="P:regulation of cytosolic calcium ion concentration"/>
    <property type="evidence" value="ECO:0007669"/>
    <property type="project" value="TreeGrafter"/>
</dbReference>
<dbReference type="GO" id="GO:0015279">
    <property type="term" value="F:store-operated calcium channel activity"/>
    <property type="evidence" value="ECO:0007669"/>
    <property type="project" value="TreeGrafter"/>
</dbReference>
<dbReference type="EMBL" id="BRXZ01002711">
    <property type="protein sequence ID" value="GMH68497.1"/>
    <property type="molecule type" value="Genomic_DNA"/>
</dbReference>
<evidence type="ECO:0000256" key="6">
    <source>
        <dbReference type="ARBA" id="ARBA00023136"/>
    </source>
</evidence>
<evidence type="ECO:0000313" key="12">
    <source>
        <dbReference type="Proteomes" id="UP001165082"/>
    </source>
</evidence>
<comment type="caution">
    <text evidence="11">The sequence shown here is derived from an EMBL/GenBank/DDBJ whole genome shotgun (WGS) entry which is preliminary data.</text>
</comment>
<feature type="region of interest" description="Disordered" evidence="8">
    <location>
        <begin position="826"/>
        <end position="876"/>
    </location>
</feature>
<evidence type="ECO:0000259" key="10">
    <source>
        <dbReference type="Pfam" id="PF00520"/>
    </source>
</evidence>
<dbReference type="AlphaFoldDB" id="A0A9W7AFL2"/>
<reference evidence="11" key="1">
    <citation type="submission" date="2022-07" db="EMBL/GenBank/DDBJ databases">
        <title>Genome analysis of Parmales, a sister group of diatoms, reveals the evolutionary specialization of diatoms from phago-mixotrophs to photoautotrophs.</title>
        <authorList>
            <person name="Ban H."/>
            <person name="Sato S."/>
            <person name="Yoshikawa S."/>
            <person name="Kazumasa Y."/>
            <person name="Nakamura Y."/>
            <person name="Ichinomiya M."/>
            <person name="Saitoh K."/>
            <person name="Sato N."/>
            <person name="Blanc-Mathieu R."/>
            <person name="Endo H."/>
            <person name="Kuwata A."/>
            <person name="Ogata H."/>
        </authorList>
    </citation>
    <scope>NUCLEOTIDE SEQUENCE</scope>
</reference>
<keyword evidence="4 9" id="KW-1133">Transmembrane helix</keyword>
<dbReference type="OrthoDB" id="197980at2759"/>
<evidence type="ECO:0000256" key="1">
    <source>
        <dbReference type="ARBA" id="ARBA00004141"/>
    </source>
</evidence>
<evidence type="ECO:0000256" key="5">
    <source>
        <dbReference type="ARBA" id="ARBA00023065"/>
    </source>
</evidence>
<evidence type="ECO:0000256" key="7">
    <source>
        <dbReference type="ARBA" id="ARBA00023303"/>
    </source>
</evidence>
<keyword evidence="3 9" id="KW-0812">Transmembrane</keyword>
<dbReference type="GO" id="GO:0005886">
    <property type="term" value="C:plasma membrane"/>
    <property type="evidence" value="ECO:0007669"/>
    <property type="project" value="TreeGrafter"/>
</dbReference>
<sequence length="1156" mass="128457">MASSAEFHVEDPTSSVRSSKMGLSTFGTELESVREKGANKISAIAKTKVSLFSLLKKKRTTKFMRTAASAMQSDRRNAVEATCQKIREYTRKNLKGGKAGRYIKSGGKKGRSADIRISLGRLEENIGNSVRFSPHPVHACLVAALSFTIESQATRKTPIVSAEFHTISENFGEMAVKLLDCVIMGELNEEERWRKVIHKRISGHSVLDLALILEHDEFLTHPFVVKFVDTAWVGDMRKLVLQNGGFSAPDIYEFLEEEMEAAGWKGDTGLCWLGGSMVKYSKAMTDDFAEGVTDLLDPTLIIKSPLARFFFNFIFFIMRVGVQQAILLEEHEEENGYNFTRLEVFHIVIAIGFLMGEIQELKTAYISGATNLRRYWEDAFNWLDWGIQIIFVTYCAFSTIAIFLDDEGDTEGAAVNAEWAKKVLAGNSIILWVRMLDYLCINPVLGPAVKTLSLMVKDMTTFTVMFAFVIVGFASAFQVWFSRSPGFETLENAMLTLFTYSLGEFKFEDVKVSSPVFGQIALVIFLFIGTIMLLNLLIAILSYTFDHVQQKSYNEYRLGKARIFATMSWDETEIYTKGVPLPAALNLFRVLTFPVGLIFGERLEKTLNLMFFVMIIDMCLMCVAMVYTFMFLCYNVFETAHAGFLLVLVGNARREELAKAAEEDEDEGEDDEGNEGDIEIYMDESDLNGTGAEDYFGCRLGGIVGRLCRAFVSAFEMTSSAITIITVTVFVLVRNVVIKFPVILAGAGRKALHEQRRMMRTTINQHKVKVAKFSSGERRVVTKWKKAARKALEKARAREVMKWSELREVLDDLGINSSNYELDHMGEGGVSKDVGDQKTDELSLSVGRNRKSTSRRKRNGSGGRSGSSSRGGGDLAEEDDIREFSVGIFNAFYYKAVADNSVSKIGDDDHDFYILYKDFIVFMMSPARSRTVKSDGSDVLPLIGARSVVEMTNAGVVEEEEGENVNVPKDTKRRPSKVTNLGLGGVGGGIPVAKSPPRRRSVNTRGSIGGQSVVMHSMSMSHGEEEALARDLEHIARMLRKRTMAREDLAMSFMAILSGNDLGGGRTGQRVSFSQNARLDHVRNRGQSALRRTSKSKSWRHESRSERRKSSADAFSRAANEAMMLGGDISDSIIEEEAGGGGAGGERVGKVGDAKI</sequence>
<feature type="transmembrane region" description="Helical" evidence="9">
    <location>
        <begin position="516"/>
        <end position="541"/>
    </location>
</feature>
<feature type="transmembrane region" description="Helical" evidence="9">
    <location>
        <begin position="462"/>
        <end position="481"/>
    </location>
</feature>
<feature type="region of interest" description="Disordered" evidence="8">
    <location>
        <begin position="1"/>
        <end position="20"/>
    </location>
</feature>
<comment type="subcellular location">
    <subcellularLocation>
        <location evidence="1">Membrane</location>
        <topology evidence="1">Multi-pass membrane protein</topology>
    </subcellularLocation>
</comment>
<dbReference type="Pfam" id="PF00520">
    <property type="entry name" value="Ion_trans"/>
    <property type="match status" value="1"/>
</dbReference>
<accession>A0A9W7AFL2</accession>
<feature type="transmembrane region" description="Helical" evidence="9">
    <location>
        <begin position="379"/>
        <end position="404"/>
    </location>
</feature>